<evidence type="ECO:0000256" key="3">
    <source>
        <dbReference type="ARBA" id="ARBA00022679"/>
    </source>
</evidence>
<dbReference type="Gene3D" id="3.10.10.10">
    <property type="entry name" value="HIV Type 1 Reverse Transcriptase, subunit A, domain 1"/>
    <property type="match status" value="1"/>
</dbReference>
<evidence type="ECO:0000256" key="1">
    <source>
        <dbReference type="ARBA" id="ARBA00012493"/>
    </source>
</evidence>
<dbReference type="Gene3D" id="3.10.20.370">
    <property type="match status" value="1"/>
</dbReference>
<dbReference type="InterPro" id="IPR041588">
    <property type="entry name" value="Integrase_H2C2"/>
</dbReference>
<dbReference type="GO" id="GO:0006508">
    <property type="term" value="P:proteolysis"/>
    <property type="evidence" value="ECO:0007669"/>
    <property type="project" value="UniProtKB-KW"/>
</dbReference>
<dbReference type="SUPFAM" id="SSF50630">
    <property type="entry name" value="Acid proteases"/>
    <property type="match status" value="1"/>
</dbReference>
<feature type="non-terminal residue" evidence="11">
    <location>
        <position position="1"/>
    </location>
</feature>
<dbReference type="InterPro" id="IPR000477">
    <property type="entry name" value="RT_dom"/>
</dbReference>
<dbReference type="PANTHER" id="PTHR37984">
    <property type="entry name" value="PROTEIN CBG26694"/>
    <property type="match status" value="1"/>
</dbReference>
<dbReference type="Pfam" id="PF17917">
    <property type="entry name" value="RT_RNaseH"/>
    <property type="match status" value="1"/>
</dbReference>
<dbReference type="PROSITE" id="PS00141">
    <property type="entry name" value="ASP_PROTEASE"/>
    <property type="match status" value="1"/>
</dbReference>
<dbReference type="GO" id="GO:0003676">
    <property type="term" value="F:nucleic acid binding"/>
    <property type="evidence" value="ECO:0007669"/>
    <property type="project" value="InterPro"/>
</dbReference>
<dbReference type="Gene3D" id="3.30.70.270">
    <property type="match status" value="2"/>
</dbReference>
<keyword evidence="4" id="KW-0548">Nucleotidyltransferase</keyword>
<dbReference type="CDD" id="cd09274">
    <property type="entry name" value="RNase_HI_RT_Ty3"/>
    <property type="match status" value="1"/>
</dbReference>
<keyword evidence="7" id="KW-0378">Hydrolase</keyword>
<keyword evidence="8" id="KW-0695">RNA-directed DNA polymerase</keyword>
<organism evidence="11">
    <name type="scientific">Ixodes ricinus</name>
    <name type="common">Common tick</name>
    <name type="synonym">Acarus ricinus</name>
    <dbReference type="NCBI Taxonomy" id="34613"/>
    <lineage>
        <taxon>Eukaryota</taxon>
        <taxon>Metazoa</taxon>
        <taxon>Ecdysozoa</taxon>
        <taxon>Arthropoda</taxon>
        <taxon>Chelicerata</taxon>
        <taxon>Arachnida</taxon>
        <taxon>Acari</taxon>
        <taxon>Parasitiformes</taxon>
        <taxon>Ixodida</taxon>
        <taxon>Ixodoidea</taxon>
        <taxon>Ixodidae</taxon>
        <taxon>Ixodinae</taxon>
        <taxon>Ixodes</taxon>
    </lineage>
</organism>
<dbReference type="Gene3D" id="3.30.420.10">
    <property type="entry name" value="Ribonuclease H-like superfamily/Ribonuclease H"/>
    <property type="match status" value="1"/>
</dbReference>
<evidence type="ECO:0000313" key="11">
    <source>
        <dbReference type="EMBL" id="JAR90578.1"/>
    </source>
</evidence>
<dbReference type="FunFam" id="3.10.20.370:FF:000001">
    <property type="entry name" value="Retrovirus-related Pol polyprotein from transposon 17.6-like protein"/>
    <property type="match status" value="1"/>
</dbReference>
<dbReference type="PROSITE" id="PS50878">
    <property type="entry name" value="RT_POL"/>
    <property type="match status" value="1"/>
</dbReference>
<proteinExistence type="predicted"/>
<dbReference type="EMBL" id="GEGO01004826">
    <property type="protein sequence ID" value="JAR90578.1"/>
    <property type="molecule type" value="Transcribed_RNA"/>
</dbReference>
<dbReference type="Pfam" id="PF13975">
    <property type="entry name" value="gag-asp_proteas"/>
    <property type="match status" value="1"/>
</dbReference>
<dbReference type="Gene3D" id="1.10.340.70">
    <property type="match status" value="1"/>
</dbReference>
<dbReference type="FunFam" id="1.10.340.70:FF:000001">
    <property type="entry name" value="Retrovirus-related Pol polyprotein from transposon gypsy-like Protein"/>
    <property type="match status" value="1"/>
</dbReference>
<name>A0A147BII0_IXORI</name>
<dbReference type="InterPro" id="IPR012337">
    <property type="entry name" value="RNaseH-like_sf"/>
</dbReference>
<dbReference type="PANTHER" id="PTHR37984:SF5">
    <property type="entry name" value="PROTEIN NYNRIN-LIKE"/>
    <property type="match status" value="1"/>
</dbReference>
<dbReference type="Pfam" id="PF00078">
    <property type="entry name" value="RVT_1"/>
    <property type="match status" value="1"/>
</dbReference>
<dbReference type="InterPro" id="IPR041373">
    <property type="entry name" value="RT_RNaseH"/>
</dbReference>
<reference evidence="11" key="1">
    <citation type="journal article" date="2018" name="PLoS Negl. Trop. Dis.">
        <title>Sialome diversity of ticks revealed by RNAseq of single tick salivary glands.</title>
        <authorList>
            <person name="Perner J."/>
            <person name="Kropackova S."/>
            <person name="Kopacek P."/>
            <person name="Ribeiro J.M."/>
        </authorList>
    </citation>
    <scope>NUCLEOTIDE SEQUENCE</scope>
    <source>
        <strain evidence="11">Siblings of single egg batch collected in Ceske Budejovice</strain>
        <tissue evidence="11">Salivary glands</tissue>
    </source>
</reference>
<dbReference type="Pfam" id="PF17921">
    <property type="entry name" value="Integrase_H2C2"/>
    <property type="match status" value="1"/>
</dbReference>
<keyword evidence="5" id="KW-0540">Nuclease</keyword>
<keyword evidence="3" id="KW-0808">Transferase</keyword>
<evidence type="ECO:0000256" key="7">
    <source>
        <dbReference type="ARBA" id="ARBA00022801"/>
    </source>
</evidence>
<dbReference type="CDD" id="cd00303">
    <property type="entry name" value="retropepsin_like"/>
    <property type="match status" value="1"/>
</dbReference>
<dbReference type="CDD" id="cd01647">
    <property type="entry name" value="RT_LTR"/>
    <property type="match status" value="1"/>
</dbReference>
<keyword evidence="6" id="KW-0255">Endonuclease</keyword>
<dbReference type="FunFam" id="3.30.420.10:FF:000032">
    <property type="entry name" value="Retrovirus-related Pol polyprotein from transposon 297-like Protein"/>
    <property type="match status" value="1"/>
</dbReference>
<evidence type="ECO:0000259" key="9">
    <source>
        <dbReference type="PROSITE" id="PS50878"/>
    </source>
</evidence>
<feature type="domain" description="Reverse transcriptase" evidence="9">
    <location>
        <begin position="306"/>
        <end position="485"/>
    </location>
</feature>
<dbReference type="PROSITE" id="PS50994">
    <property type="entry name" value="INTEGRASE"/>
    <property type="match status" value="1"/>
</dbReference>
<evidence type="ECO:0000259" key="10">
    <source>
        <dbReference type="PROSITE" id="PS50994"/>
    </source>
</evidence>
<dbReference type="FunFam" id="3.10.10.10:FF:000002">
    <property type="entry name" value="Retrovirus-related Pol polyprotein from transposon 17.6-like protein"/>
    <property type="match status" value="1"/>
</dbReference>
<dbReference type="InterPro" id="IPR021109">
    <property type="entry name" value="Peptidase_aspartic_dom_sf"/>
</dbReference>
<evidence type="ECO:0000256" key="2">
    <source>
        <dbReference type="ARBA" id="ARBA00022670"/>
    </source>
</evidence>
<dbReference type="GO" id="GO:0004190">
    <property type="term" value="F:aspartic-type endopeptidase activity"/>
    <property type="evidence" value="ECO:0007669"/>
    <property type="project" value="InterPro"/>
</dbReference>
<evidence type="ECO:0000256" key="6">
    <source>
        <dbReference type="ARBA" id="ARBA00022759"/>
    </source>
</evidence>
<evidence type="ECO:0000256" key="4">
    <source>
        <dbReference type="ARBA" id="ARBA00022695"/>
    </source>
</evidence>
<evidence type="ECO:0000256" key="5">
    <source>
        <dbReference type="ARBA" id="ARBA00022722"/>
    </source>
</evidence>
<accession>A0A147BII0</accession>
<dbReference type="GO" id="GO:0015074">
    <property type="term" value="P:DNA integration"/>
    <property type="evidence" value="ECO:0007669"/>
    <property type="project" value="InterPro"/>
</dbReference>
<dbReference type="GO" id="GO:0004519">
    <property type="term" value="F:endonuclease activity"/>
    <property type="evidence" value="ECO:0007669"/>
    <property type="project" value="UniProtKB-KW"/>
</dbReference>
<dbReference type="Pfam" id="PF00665">
    <property type="entry name" value="rve"/>
    <property type="match status" value="1"/>
</dbReference>
<evidence type="ECO:0000256" key="8">
    <source>
        <dbReference type="ARBA" id="ARBA00022918"/>
    </source>
</evidence>
<dbReference type="SUPFAM" id="SSF56672">
    <property type="entry name" value="DNA/RNA polymerases"/>
    <property type="match status" value="1"/>
</dbReference>
<dbReference type="InterPro" id="IPR001584">
    <property type="entry name" value="Integrase_cat-core"/>
</dbReference>
<dbReference type="InterPro" id="IPR036397">
    <property type="entry name" value="RNaseH_sf"/>
</dbReference>
<dbReference type="InterPro" id="IPR043128">
    <property type="entry name" value="Rev_trsase/Diguanyl_cyclase"/>
</dbReference>
<dbReference type="FunFam" id="3.30.70.270:FF:000020">
    <property type="entry name" value="Transposon Tf2-6 polyprotein-like Protein"/>
    <property type="match status" value="1"/>
</dbReference>
<protein>
    <recommendedName>
        <fullName evidence="1">RNA-directed DNA polymerase</fullName>
        <ecNumber evidence="1">2.7.7.49</ecNumber>
    </recommendedName>
</protein>
<dbReference type="SUPFAM" id="SSF53098">
    <property type="entry name" value="Ribonuclease H-like"/>
    <property type="match status" value="1"/>
</dbReference>
<dbReference type="GO" id="GO:0042575">
    <property type="term" value="C:DNA polymerase complex"/>
    <property type="evidence" value="ECO:0007669"/>
    <property type="project" value="UniProtKB-ARBA"/>
</dbReference>
<feature type="non-terminal residue" evidence="11">
    <location>
        <position position="1039"/>
    </location>
</feature>
<dbReference type="InterPro" id="IPR001969">
    <property type="entry name" value="Aspartic_peptidase_AS"/>
</dbReference>
<dbReference type="AlphaFoldDB" id="A0A147BII0"/>
<feature type="domain" description="Integrase catalytic" evidence="10">
    <location>
        <begin position="891"/>
        <end position="1039"/>
    </location>
</feature>
<dbReference type="GO" id="GO:0003964">
    <property type="term" value="F:RNA-directed DNA polymerase activity"/>
    <property type="evidence" value="ECO:0007669"/>
    <property type="project" value="UniProtKB-KW"/>
</dbReference>
<dbReference type="InterPro" id="IPR043502">
    <property type="entry name" value="DNA/RNA_pol_sf"/>
</dbReference>
<keyword evidence="2" id="KW-0645">Protease</keyword>
<dbReference type="EC" id="2.7.7.49" evidence="1"/>
<dbReference type="Gene3D" id="2.40.70.10">
    <property type="entry name" value="Acid Proteases"/>
    <property type="match status" value="1"/>
</dbReference>
<sequence>IQGVPCKMLVDTGANATIVRTDVFERIKTPITSYKRLSGCSLRTVTGETAPIMASCELTFLFGTQKFVQVAFVAGIFEECILGLDFLKANGCSLDLKSHTLDVSDEHVILYSQRAILDNGGGFLLCSKSTLVSPLSENVIWVTDGNNCSDGIVVAEGDATCDTVPGIIIARTLIDFGNKKVPLRIANLTDKPIHLKKGCRIAKWSRAVSFTPPRKDLVHMTQEELPASLLDLADRSKCHLDQAQQAHLLSLLNEYRDVFASSLETGRTGAAQHRIDTGNATPIKQQPRRIPLAKRNEVGQMIQDMQQQDVIEPSSSPWVSPVVLVKKKDGSTRFCVDYRRLNDVTKKDSYPLPRIDDTFDAIAGSSWFSTLDLRSGYWQVEMDPRDREKTAFSTGDGLWQFKVMPFGLCNAPATFERLMDQVLKGLPLDVCLVYLDDILVHGKTFQAALCHLSFVFDRLRKANLKLNAKKCVLFQKRVHYLGHIVSEKGMETDPEKTDCVRNWPQPQNQRDVKSFLALCTYYRRFVKGFATIAKPLYALSEQNTAFEWSVHAQDSFITLKNALSAPPVLGFPRPDCEFVLDTDASNVGLGAVLSQIQDGSEKVIAYYSKVLTRAEQNYCVTRRELLAVVKAVTHFHHYLYGTQFLLRTDHASLTWLLNFKNPEGQVARWLERLAQYEFRIEHRPGKGHANADALSRRPCLSANCRPCLKSEQRLPLDCQPLSSSQTTTCPAMVEHQQDDQDPTNWTADVLRVLQGNDSNLQPILQWKRVGEVPNWNVVAPYNSVVKAYWAQWDSLVLQDGLLYRCWESKDGRNSTLQLILPRVRVDTVLRELHDSPAGGHLGIYKTLQRVRERFYWVGSTRDVREWCKKCDQCASRKGPPSRNRGKMVTYNVGVPFERVAIDVVGPLPKTTQGNRYVIVIADYFTKWPEAFPVRTYDADTVTRILTEDIVPRYGVPLEIHSDQGRTFESQMFKSMCETLGVRKTRTTPLHPQSNGMVERLNRSLKQYLSLFVDEHQNNWDTNSVAVGHFLDAIRDTEVQ</sequence>
<dbReference type="InterPro" id="IPR050951">
    <property type="entry name" value="Retrovirus_Pol_polyprotein"/>
</dbReference>
<dbReference type="FunFam" id="3.10.10.10:FF:000007">
    <property type="entry name" value="Retrovirus-related Pol polyprotein from transposon 17.6-like Protein"/>
    <property type="match status" value="1"/>
</dbReference>